<reference evidence="2" key="1">
    <citation type="journal article" date="2019" name="Gigascience">
        <title>De novo genome assembly of the endangered Acer yangbiense, a plant species with extremely small populations endemic to Yunnan Province, China.</title>
        <authorList>
            <person name="Yang J."/>
            <person name="Wariss H.M."/>
            <person name="Tao L."/>
            <person name="Zhang R."/>
            <person name="Yun Q."/>
            <person name="Hollingsworth P."/>
            <person name="Dao Z."/>
            <person name="Luo G."/>
            <person name="Guo H."/>
            <person name="Ma Y."/>
            <person name="Sun W."/>
        </authorList>
    </citation>
    <scope>NUCLEOTIDE SEQUENCE [LARGE SCALE GENOMIC DNA]</scope>
    <source>
        <strain evidence="2">cv. Malutang</strain>
    </source>
</reference>
<protein>
    <submittedName>
        <fullName evidence="1">Uncharacterized protein</fullName>
    </submittedName>
</protein>
<dbReference type="AlphaFoldDB" id="A0A5C7I328"/>
<name>A0A5C7I328_9ROSI</name>
<keyword evidence="2" id="KW-1185">Reference proteome</keyword>
<gene>
    <name evidence="1" type="ORF">EZV62_010655</name>
</gene>
<dbReference type="Proteomes" id="UP000323000">
    <property type="component" value="Chromosome 4"/>
</dbReference>
<comment type="caution">
    <text evidence="1">The sequence shown here is derived from an EMBL/GenBank/DDBJ whole genome shotgun (WGS) entry which is preliminary data.</text>
</comment>
<dbReference type="Gene3D" id="1.10.600.10">
    <property type="entry name" value="Farnesyl Diphosphate Synthase"/>
    <property type="match status" value="1"/>
</dbReference>
<dbReference type="InterPro" id="IPR008949">
    <property type="entry name" value="Isoprenoid_synthase_dom_sf"/>
</dbReference>
<evidence type="ECO:0000313" key="2">
    <source>
        <dbReference type="Proteomes" id="UP000323000"/>
    </source>
</evidence>
<evidence type="ECO:0000313" key="1">
    <source>
        <dbReference type="EMBL" id="TXG63661.1"/>
    </source>
</evidence>
<accession>A0A5C7I328</accession>
<sequence length="79" mass="9003">MKWHAEGDNHQGETELLALAINPSSGYWVSKELLFGTDEYSRLSDLTNRICHQLDLYQKLKVHDNGNCNANADRITTLQ</sequence>
<proteinExistence type="predicted"/>
<dbReference type="EMBL" id="VAHF01000004">
    <property type="protein sequence ID" value="TXG63661.1"/>
    <property type="molecule type" value="Genomic_DNA"/>
</dbReference>
<organism evidence="1 2">
    <name type="scientific">Acer yangbiense</name>
    <dbReference type="NCBI Taxonomy" id="1000413"/>
    <lineage>
        <taxon>Eukaryota</taxon>
        <taxon>Viridiplantae</taxon>
        <taxon>Streptophyta</taxon>
        <taxon>Embryophyta</taxon>
        <taxon>Tracheophyta</taxon>
        <taxon>Spermatophyta</taxon>
        <taxon>Magnoliopsida</taxon>
        <taxon>eudicotyledons</taxon>
        <taxon>Gunneridae</taxon>
        <taxon>Pentapetalae</taxon>
        <taxon>rosids</taxon>
        <taxon>malvids</taxon>
        <taxon>Sapindales</taxon>
        <taxon>Sapindaceae</taxon>
        <taxon>Hippocastanoideae</taxon>
        <taxon>Acereae</taxon>
        <taxon>Acer</taxon>
    </lineage>
</organism>